<evidence type="ECO:0000259" key="1">
    <source>
        <dbReference type="Pfam" id="PF08241"/>
    </source>
</evidence>
<dbReference type="Proteomes" id="UP000654345">
    <property type="component" value="Unassembled WGS sequence"/>
</dbReference>
<gene>
    <name evidence="2" type="ORF">KSB_65390</name>
</gene>
<dbReference type="RefSeq" id="WP_201374334.1">
    <property type="nucleotide sequence ID" value="NZ_BNJG01000002.1"/>
</dbReference>
<keyword evidence="3" id="KW-1185">Reference proteome</keyword>
<dbReference type="EMBL" id="BNJG01000002">
    <property type="protein sequence ID" value="GHO58064.1"/>
    <property type="molecule type" value="Genomic_DNA"/>
</dbReference>
<dbReference type="InterPro" id="IPR013216">
    <property type="entry name" value="Methyltransf_11"/>
</dbReference>
<dbReference type="CDD" id="cd02440">
    <property type="entry name" value="AdoMet_MTases"/>
    <property type="match status" value="1"/>
</dbReference>
<dbReference type="PANTHER" id="PTHR43861:SF1">
    <property type="entry name" value="TRANS-ACONITATE 2-METHYLTRANSFERASE"/>
    <property type="match status" value="1"/>
</dbReference>
<evidence type="ECO:0000313" key="3">
    <source>
        <dbReference type="Proteomes" id="UP000654345"/>
    </source>
</evidence>
<accession>A0ABQ3UYY7</accession>
<feature type="domain" description="Methyltransferase type 11" evidence="1">
    <location>
        <begin position="61"/>
        <end position="157"/>
    </location>
</feature>
<reference evidence="2 3" key="1">
    <citation type="journal article" date="2021" name="Int. J. Syst. Evol. Microbiol.">
        <title>Reticulibacter mediterranei gen. nov., sp. nov., within the new family Reticulibacteraceae fam. nov., and Ktedonospora formicarum gen. nov., sp. nov., Ktedonobacter robiniae sp. nov., Dictyobacter formicarum sp. nov. and Dictyobacter arantiisoli sp. nov., belonging to the class Ktedonobacteria.</title>
        <authorList>
            <person name="Yabe S."/>
            <person name="Zheng Y."/>
            <person name="Wang C.M."/>
            <person name="Sakai Y."/>
            <person name="Abe K."/>
            <person name="Yokota A."/>
            <person name="Donadio S."/>
            <person name="Cavaletti L."/>
            <person name="Monciardini P."/>
        </authorList>
    </citation>
    <scope>NUCLEOTIDE SEQUENCE [LARGE SCALE GENOMIC DNA]</scope>
    <source>
        <strain evidence="2 3">SOSP1-30</strain>
    </source>
</reference>
<keyword evidence="2" id="KW-0808">Transferase</keyword>
<dbReference type="InterPro" id="IPR029063">
    <property type="entry name" value="SAM-dependent_MTases_sf"/>
</dbReference>
<dbReference type="Gene3D" id="3.40.50.150">
    <property type="entry name" value="Vaccinia Virus protein VP39"/>
    <property type="match status" value="1"/>
</dbReference>
<dbReference type="SUPFAM" id="SSF53335">
    <property type="entry name" value="S-adenosyl-L-methionine-dependent methyltransferases"/>
    <property type="match status" value="1"/>
</dbReference>
<sequence>MRYRQTTARGTSPGQRIRTSWDAHTEWYDGWVGKDGSTLHRELAIPATLELLDPQRGERILDIGAGQGVLAPHITHTGASYVGIDASARLLQRARAHHGRIGTFLQGDASRLDLISEIEQATFDGIVFLLSIQDMDPLSSVLEGAAWALRGGGRLVIVMIHPCFRVPRQSGWGWQKERQLQYRRIDRYLTPLAVPMKEYANGRQGQSLCFHRPLQQYINDLASSGLVLDQMRELCTYRTSSGPHARAENRAYQEIPLFMGLRARKLPSR</sequence>
<comment type="caution">
    <text evidence="2">The sequence shown here is derived from an EMBL/GenBank/DDBJ whole genome shotgun (WGS) entry which is preliminary data.</text>
</comment>
<proteinExistence type="predicted"/>
<organism evidence="2 3">
    <name type="scientific">Ktedonobacter robiniae</name>
    <dbReference type="NCBI Taxonomy" id="2778365"/>
    <lineage>
        <taxon>Bacteria</taxon>
        <taxon>Bacillati</taxon>
        <taxon>Chloroflexota</taxon>
        <taxon>Ktedonobacteria</taxon>
        <taxon>Ktedonobacterales</taxon>
        <taxon>Ktedonobacteraceae</taxon>
        <taxon>Ktedonobacter</taxon>
    </lineage>
</organism>
<keyword evidence="2" id="KW-0489">Methyltransferase</keyword>
<dbReference type="Pfam" id="PF08241">
    <property type="entry name" value="Methyltransf_11"/>
    <property type="match status" value="1"/>
</dbReference>
<dbReference type="GO" id="GO:0008168">
    <property type="term" value="F:methyltransferase activity"/>
    <property type="evidence" value="ECO:0007669"/>
    <property type="project" value="UniProtKB-KW"/>
</dbReference>
<evidence type="ECO:0000313" key="2">
    <source>
        <dbReference type="EMBL" id="GHO58064.1"/>
    </source>
</evidence>
<dbReference type="PANTHER" id="PTHR43861">
    <property type="entry name" value="TRANS-ACONITATE 2-METHYLTRANSFERASE-RELATED"/>
    <property type="match status" value="1"/>
</dbReference>
<dbReference type="GO" id="GO:0032259">
    <property type="term" value="P:methylation"/>
    <property type="evidence" value="ECO:0007669"/>
    <property type="project" value="UniProtKB-KW"/>
</dbReference>
<protein>
    <submittedName>
        <fullName evidence="2">rRNA methylase</fullName>
    </submittedName>
</protein>
<name>A0ABQ3UYY7_9CHLR</name>